<dbReference type="AlphaFoldDB" id="A0A382EB66"/>
<proteinExistence type="predicted"/>
<feature type="non-terminal residue" evidence="2">
    <location>
        <position position="1"/>
    </location>
</feature>
<dbReference type="InterPro" id="IPR036679">
    <property type="entry name" value="FlgN-like_sf"/>
</dbReference>
<dbReference type="EMBL" id="UINC01043287">
    <property type="protein sequence ID" value="SVB47107.1"/>
    <property type="molecule type" value="Genomic_DNA"/>
</dbReference>
<dbReference type="SUPFAM" id="SSF140566">
    <property type="entry name" value="FlgN-like"/>
    <property type="match status" value="1"/>
</dbReference>
<evidence type="ECO:0000256" key="1">
    <source>
        <dbReference type="ARBA" id="ARBA00022795"/>
    </source>
</evidence>
<evidence type="ECO:0000313" key="2">
    <source>
        <dbReference type="EMBL" id="SVB47107.1"/>
    </source>
</evidence>
<name>A0A382EB66_9ZZZZ</name>
<protein>
    <submittedName>
        <fullName evidence="2">Uncharacterized protein</fullName>
    </submittedName>
</protein>
<organism evidence="2">
    <name type="scientific">marine metagenome</name>
    <dbReference type="NCBI Taxonomy" id="408172"/>
    <lineage>
        <taxon>unclassified sequences</taxon>
        <taxon>metagenomes</taxon>
        <taxon>ecological metagenomes</taxon>
    </lineage>
</organism>
<accession>A0A382EB66</accession>
<sequence>VVLYEKFIFLLKEEWRSIAEYSIGSLEPIILKKDELVHQLKVLESDRTKTMKKVAKGLQISYSNLTMKNLLNVQKSPLNSRLANSRKKLLGKIQIVNEWNRSIRRLMNKSSASFRKSLVHLHSEGEIASSSYHANGKIRKAKKYNSMLSLDV</sequence>
<dbReference type="InterPro" id="IPR007809">
    <property type="entry name" value="FlgN-like"/>
</dbReference>
<reference evidence="2" key="1">
    <citation type="submission" date="2018-05" db="EMBL/GenBank/DDBJ databases">
        <authorList>
            <person name="Lanie J.A."/>
            <person name="Ng W.-L."/>
            <person name="Kazmierczak K.M."/>
            <person name="Andrzejewski T.M."/>
            <person name="Davidsen T.M."/>
            <person name="Wayne K.J."/>
            <person name="Tettelin H."/>
            <person name="Glass J.I."/>
            <person name="Rusch D."/>
            <person name="Podicherti R."/>
            <person name="Tsui H.-C.T."/>
            <person name="Winkler M.E."/>
        </authorList>
    </citation>
    <scope>NUCLEOTIDE SEQUENCE</scope>
</reference>
<keyword evidence="1" id="KW-1005">Bacterial flagellum biogenesis</keyword>
<dbReference type="GO" id="GO:0044780">
    <property type="term" value="P:bacterial-type flagellum assembly"/>
    <property type="evidence" value="ECO:0007669"/>
    <property type="project" value="InterPro"/>
</dbReference>
<dbReference type="Pfam" id="PF05130">
    <property type="entry name" value="FlgN"/>
    <property type="match status" value="1"/>
</dbReference>
<dbReference type="Gene3D" id="1.20.58.300">
    <property type="entry name" value="FlgN-like"/>
    <property type="match status" value="1"/>
</dbReference>
<gene>
    <name evidence="2" type="ORF">METZ01_LOCUS199961</name>
</gene>